<dbReference type="Pfam" id="PF07394">
    <property type="entry name" value="DUF1501"/>
    <property type="match status" value="1"/>
</dbReference>
<dbReference type="PANTHER" id="PTHR43737">
    <property type="entry name" value="BLL7424 PROTEIN"/>
    <property type="match status" value="1"/>
</dbReference>
<dbReference type="InterPro" id="IPR006311">
    <property type="entry name" value="TAT_signal"/>
</dbReference>
<organism evidence="1 2">
    <name type="scientific">Aureliella helgolandensis</name>
    <dbReference type="NCBI Taxonomy" id="2527968"/>
    <lineage>
        <taxon>Bacteria</taxon>
        <taxon>Pseudomonadati</taxon>
        <taxon>Planctomycetota</taxon>
        <taxon>Planctomycetia</taxon>
        <taxon>Pirellulales</taxon>
        <taxon>Pirellulaceae</taxon>
        <taxon>Aureliella</taxon>
    </lineage>
</organism>
<dbReference type="PROSITE" id="PS51318">
    <property type="entry name" value="TAT"/>
    <property type="match status" value="1"/>
</dbReference>
<name>A0A518GF89_9BACT</name>
<dbReference type="KEGG" id="ahel:Q31a_56530"/>
<dbReference type="Gene3D" id="3.40.720.10">
    <property type="entry name" value="Alkaline Phosphatase, subunit A"/>
    <property type="match status" value="1"/>
</dbReference>
<sequence length="488" mass="53467">MNALEELQRIELRRSFLGRAAAGVGALALNSLLNPALLLGEPVDAKRGQGQAKRMEQWTGVVNPLHFPQRVKRVIHLSMAGGPSHLETFDYKPKLAALDGQPMPKSFTEGQQIAQLQGQRDSLKCMGPQFKFSRHGEAGTEISSILPHMSKIVDDICVIKSMHTDQINHDPAHTLMNTGTSIPGRPSMGSWLQYGLGSEADDLPGYVVMTSVGGGQSQPIASRQWHSGFLPSRFQGVEFRSKGDPVLYVGNPKGVNLTRQREVINAVQRMNQLGDETFQDPEIATRIAQYELAFKMQTSVPELMDISGEPQHILDLYGTEGGDGSFASNCLLARRLAERGVRFIQLYHRGWDHHGGIKAGAAVTAKLVDQGTSALIQDLRQRGMLDDTLVIWGGEFGRTPMAQGSGRDHHIKGFSTWLAGGGVTPGTVYGATDELGYSAIENPVHVNDLHATMLYLFGIDHERLTYRFQGRDFRLTDVAGKVVHSILS</sequence>
<dbReference type="OrthoDB" id="127333at2"/>
<dbReference type="NCBIfam" id="TIGR01409">
    <property type="entry name" value="TAT_signal_seq"/>
    <property type="match status" value="1"/>
</dbReference>
<dbReference type="SUPFAM" id="SSF53649">
    <property type="entry name" value="Alkaline phosphatase-like"/>
    <property type="match status" value="1"/>
</dbReference>
<protein>
    <recommendedName>
        <fullName evidence="3">Sulfatase</fullName>
    </recommendedName>
</protein>
<gene>
    <name evidence="1" type="ORF">Q31a_56530</name>
</gene>
<proteinExistence type="predicted"/>
<keyword evidence="2" id="KW-1185">Reference proteome</keyword>
<evidence type="ECO:0000313" key="2">
    <source>
        <dbReference type="Proteomes" id="UP000318017"/>
    </source>
</evidence>
<dbReference type="Proteomes" id="UP000318017">
    <property type="component" value="Chromosome"/>
</dbReference>
<dbReference type="RefSeq" id="WP_145084405.1">
    <property type="nucleotide sequence ID" value="NZ_CP036298.1"/>
</dbReference>
<evidence type="ECO:0000313" key="1">
    <source>
        <dbReference type="EMBL" id="QDV27265.1"/>
    </source>
</evidence>
<dbReference type="InterPro" id="IPR010869">
    <property type="entry name" value="DUF1501"/>
</dbReference>
<evidence type="ECO:0008006" key="3">
    <source>
        <dbReference type="Google" id="ProtNLM"/>
    </source>
</evidence>
<dbReference type="AlphaFoldDB" id="A0A518GF89"/>
<reference evidence="1 2" key="1">
    <citation type="submission" date="2019-02" db="EMBL/GenBank/DDBJ databases">
        <title>Deep-cultivation of Planctomycetes and their phenomic and genomic characterization uncovers novel biology.</title>
        <authorList>
            <person name="Wiegand S."/>
            <person name="Jogler M."/>
            <person name="Boedeker C."/>
            <person name="Pinto D."/>
            <person name="Vollmers J."/>
            <person name="Rivas-Marin E."/>
            <person name="Kohn T."/>
            <person name="Peeters S.H."/>
            <person name="Heuer A."/>
            <person name="Rast P."/>
            <person name="Oberbeckmann S."/>
            <person name="Bunk B."/>
            <person name="Jeske O."/>
            <person name="Meyerdierks A."/>
            <person name="Storesund J.E."/>
            <person name="Kallscheuer N."/>
            <person name="Luecker S."/>
            <person name="Lage O.M."/>
            <person name="Pohl T."/>
            <person name="Merkel B.J."/>
            <person name="Hornburger P."/>
            <person name="Mueller R.-W."/>
            <person name="Bruemmer F."/>
            <person name="Labrenz M."/>
            <person name="Spormann A.M."/>
            <person name="Op den Camp H."/>
            <person name="Overmann J."/>
            <person name="Amann R."/>
            <person name="Jetten M.S.M."/>
            <person name="Mascher T."/>
            <person name="Medema M.H."/>
            <person name="Devos D.P."/>
            <person name="Kaster A.-K."/>
            <person name="Ovreas L."/>
            <person name="Rohde M."/>
            <person name="Galperin M.Y."/>
            <person name="Jogler C."/>
        </authorList>
    </citation>
    <scope>NUCLEOTIDE SEQUENCE [LARGE SCALE GENOMIC DNA]</scope>
    <source>
        <strain evidence="1 2">Q31a</strain>
    </source>
</reference>
<dbReference type="InterPro" id="IPR019546">
    <property type="entry name" value="TAT_signal_bac_arc"/>
</dbReference>
<dbReference type="EMBL" id="CP036298">
    <property type="protein sequence ID" value="QDV27265.1"/>
    <property type="molecule type" value="Genomic_DNA"/>
</dbReference>
<accession>A0A518GF89</accession>
<dbReference type="InterPro" id="IPR017850">
    <property type="entry name" value="Alkaline_phosphatase_core_sf"/>
</dbReference>
<dbReference type="PANTHER" id="PTHR43737:SF1">
    <property type="entry name" value="DUF1501 DOMAIN-CONTAINING PROTEIN"/>
    <property type="match status" value="1"/>
</dbReference>